<feature type="binding site" evidence="8">
    <location>
        <position position="236"/>
    </location>
    <ligand>
        <name>Mn(2+)</name>
        <dbReference type="ChEBI" id="CHEBI:29035"/>
    </ligand>
</feature>
<reference evidence="11 12" key="1">
    <citation type="journal article" date="2015" name="Microbiome">
        <title>Genomic resolution of linkages in carbon, nitrogen, and sulfur cycling among widespread estuary sediment bacteria.</title>
        <authorList>
            <person name="Baker B.J."/>
            <person name="Lazar C.S."/>
            <person name="Teske A.P."/>
            <person name="Dick G.J."/>
        </authorList>
    </citation>
    <scope>NUCLEOTIDE SEQUENCE [LARGE SCALE GENOMIC DNA]</scope>
    <source>
        <strain evidence="11">DG_26</strain>
    </source>
</reference>
<evidence type="ECO:0000256" key="7">
    <source>
        <dbReference type="ARBA" id="ARBA00023239"/>
    </source>
</evidence>
<keyword evidence="11" id="KW-0418">Kinase</keyword>
<dbReference type="GO" id="GO:0005525">
    <property type="term" value="F:GTP binding"/>
    <property type="evidence" value="ECO:0007669"/>
    <property type="project" value="UniProtKB-UniRule"/>
</dbReference>
<feature type="binding site" evidence="8">
    <location>
        <begin position="227"/>
        <end position="229"/>
    </location>
    <ligand>
        <name>substrate</name>
    </ligand>
</feature>
<dbReference type="InterPro" id="IPR008209">
    <property type="entry name" value="PEP_carboxykinase_GTP"/>
</dbReference>
<dbReference type="GO" id="GO:0042594">
    <property type="term" value="P:response to starvation"/>
    <property type="evidence" value="ECO:0007669"/>
    <property type="project" value="TreeGrafter"/>
</dbReference>
<dbReference type="GO" id="GO:0005829">
    <property type="term" value="C:cytosol"/>
    <property type="evidence" value="ECO:0007669"/>
    <property type="project" value="TreeGrafter"/>
</dbReference>
<dbReference type="HAMAP" id="MF_00452">
    <property type="entry name" value="PEPCK_GTP"/>
    <property type="match status" value="1"/>
</dbReference>
<evidence type="ECO:0000256" key="1">
    <source>
        <dbReference type="ARBA" id="ARBA00005796"/>
    </source>
</evidence>
<dbReference type="Pfam" id="PF17297">
    <property type="entry name" value="PEPCK_N"/>
    <property type="match status" value="1"/>
</dbReference>
<comment type="subcellular location">
    <subcellularLocation>
        <location evidence="8">Cytoplasm</location>
    </subcellularLocation>
</comment>
<evidence type="ECO:0000256" key="6">
    <source>
        <dbReference type="ARBA" id="ARBA00023211"/>
    </source>
</evidence>
<dbReference type="Gene3D" id="3.90.228.20">
    <property type="match status" value="2"/>
</dbReference>
<comment type="catalytic activity">
    <reaction evidence="8">
        <text>oxaloacetate + GTP = phosphoenolpyruvate + GDP + CO2</text>
        <dbReference type="Rhea" id="RHEA:10388"/>
        <dbReference type="ChEBI" id="CHEBI:16452"/>
        <dbReference type="ChEBI" id="CHEBI:16526"/>
        <dbReference type="ChEBI" id="CHEBI:37565"/>
        <dbReference type="ChEBI" id="CHEBI:58189"/>
        <dbReference type="ChEBI" id="CHEBI:58702"/>
        <dbReference type="EC" id="4.1.1.32"/>
    </reaction>
</comment>
<feature type="binding site" evidence="8">
    <location>
        <begin position="392"/>
        <end position="394"/>
    </location>
    <ligand>
        <name>substrate</name>
    </ligand>
</feature>
<dbReference type="PATRIC" id="fig|1703771.3.peg.416"/>
<comment type="function">
    <text evidence="8">Catalyzes the conversion of oxaloacetate (OAA) to phosphoenolpyruvate (PEP), the rate-limiting step in the metabolic pathway that produces glucose from lactate and other precursors derived from the citric acid cycle.</text>
</comment>
<dbReference type="PANTHER" id="PTHR11561">
    <property type="entry name" value="PHOSPHOENOLPYRUVATE CARBOXYKINASE"/>
    <property type="match status" value="1"/>
</dbReference>
<evidence type="ECO:0000256" key="8">
    <source>
        <dbReference type="HAMAP-Rule" id="MF_00452"/>
    </source>
</evidence>
<dbReference type="InterPro" id="IPR013035">
    <property type="entry name" value="PEP_carboxykinase_C"/>
</dbReference>
<dbReference type="PIRSF" id="PIRSF001348">
    <property type="entry name" value="PEP_carboxykinase_GTP"/>
    <property type="match status" value="1"/>
</dbReference>
<keyword evidence="3 8" id="KW-0547">Nucleotide-binding</keyword>
<dbReference type="InterPro" id="IPR008210">
    <property type="entry name" value="PEP_carboxykinase_N"/>
</dbReference>
<dbReference type="SUPFAM" id="SSF68923">
    <property type="entry name" value="PEP carboxykinase N-terminal domain"/>
    <property type="match status" value="1"/>
</dbReference>
<feature type="domain" description="Phosphoenolpyruvate carboxykinase C-terminal P-loop" evidence="9">
    <location>
        <begin position="251"/>
        <end position="612"/>
    </location>
</feature>
<feature type="active site" evidence="8">
    <location>
        <position position="279"/>
    </location>
</feature>
<dbReference type="GO" id="GO:0030145">
    <property type="term" value="F:manganese ion binding"/>
    <property type="evidence" value="ECO:0007669"/>
    <property type="project" value="UniProtKB-UniRule"/>
</dbReference>
<feature type="binding site" evidence="8">
    <location>
        <position position="277"/>
    </location>
    <ligand>
        <name>substrate</name>
    </ligand>
</feature>
<dbReference type="GO" id="GO:0033993">
    <property type="term" value="P:response to lipid"/>
    <property type="evidence" value="ECO:0007669"/>
    <property type="project" value="TreeGrafter"/>
</dbReference>
<keyword evidence="6 8" id="KW-0464">Manganese</keyword>
<dbReference type="Gene3D" id="3.40.449.10">
    <property type="entry name" value="Phosphoenolpyruvate Carboxykinase, domain 1"/>
    <property type="match status" value="1"/>
</dbReference>
<dbReference type="AlphaFoldDB" id="A0A0S7WKE2"/>
<feature type="domain" description="Phosphoenolpyruvate carboxykinase GTP-utilising N-terminal" evidence="10">
    <location>
        <begin position="35"/>
        <end position="246"/>
    </location>
</feature>
<dbReference type="GO" id="GO:0004613">
    <property type="term" value="F:phosphoenolpyruvate carboxykinase (GTP) activity"/>
    <property type="evidence" value="ECO:0007669"/>
    <property type="project" value="UniProtKB-UniRule"/>
</dbReference>
<dbReference type="Pfam" id="PF00821">
    <property type="entry name" value="PEPCK_GTP"/>
    <property type="match status" value="1"/>
</dbReference>
<dbReference type="PANTHER" id="PTHR11561:SF0">
    <property type="entry name" value="PHOSPHOENOLPYRUVATE CARBOXYKINASE [GTP]-RELATED"/>
    <property type="match status" value="1"/>
</dbReference>
<feature type="binding site" evidence="8">
    <location>
        <position position="92"/>
    </location>
    <ligand>
        <name>substrate</name>
    </ligand>
</feature>
<evidence type="ECO:0000259" key="10">
    <source>
        <dbReference type="Pfam" id="PF17297"/>
    </source>
</evidence>
<gene>
    <name evidence="8" type="primary">pckG</name>
    <name evidence="11" type="ORF">AMJ40_02295</name>
</gene>
<keyword evidence="11" id="KW-0670">Pyruvate</keyword>
<organism evidence="11 12">
    <name type="scientific">candidate division TA06 bacterium DG_26</name>
    <dbReference type="NCBI Taxonomy" id="1703771"/>
    <lineage>
        <taxon>Bacteria</taxon>
        <taxon>Bacteria division TA06</taxon>
    </lineage>
</organism>
<evidence type="ECO:0000256" key="4">
    <source>
        <dbReference type="ARBA" id="ARBA00022793"/>
    </source>
</evidence>
<evidence type="ECO:0000256" key="2">
    <source>
        <dbReference type="ARBA" id="ARBA00022723"/>
    </source>
</evidence>
<keyword evidence="11" id="KW-0808">Transferase</keyword>
<feature type="binding site" evidence="8">
    <location>
        <position position="425"/>
    </location>
    <ligand>
        <name>GTP</name>
        <dbReference type="ChEBI" id="CHEBI:37565"/>
    </ligand>
</feature>
<feature type="binding site" evidence="8">
    <location>
        <position position="394"/>
    </location>
    <ligand>
        <name>GTP</name>
        <dbReference type="ChEBI" id="CHEBI:37565"/>
    </ligand>
</feature>
<dbReference type="EMBL" id="LIZT01000016">
    <property type="protein sequence ID" value="KPJ50613.1"/>
    <property type="molecule type" value="Genomic_DNA"/>
</dbReference>
<comment type="subunit">
    <text evidence="8">Monomer.</text>
</comment>
<evidence type="ECO:0000256" key="3">
    <source>
        <dbReference type="ARBA" id="ARBA00022741"/>
    </source>
</evidence>
<dbReference type="GO" id="GO:0006094">
    <property type="term" value="P:gluconeogenesis"/>
    <property type="evidence" value="ECO:0007669"/>
    <property type="project" value="UniProtKB-UniRule"/>
</dbReference>
<comment type="pathway">
    <text evidence="8">Carbohydrate biosynthesis; gluconeogenesis.</text>
</comment>
<keyword evidence="4 8" id="KW-0210">Decarboxylase</keyword>
<keyword evidence="2 8" id="KW-0479">Metal-binding</keyword>
<comment type="caution">
    <text evidence="11">The sequence shown here is derived from an EMBL/GenBank/DDBJ whole genome shotgun (WGS) entry which is preliminary data.</text>
</comment>
<protein>
    <recommendedName>
        <fullName evidence="8">Phosphoenolpyruvate carboxykinase [GTP]</fullName>
        <shortName evidence="8">PEP carboxykinase</shortName>
        <shortName evidence="8">PEPCK</shortName>
        <ecNumber evidence="8">4.1.1.32</ecNumber>
    </recommendedName>
    <alternativeName>
        <fullName evidence="8">GTP-dependent phosphoenolpyruvate carboxykinase</fullName>
        <shortName evidence="8">GTP-PEPCK</shortName>
    </alternativeName>
</protein>
<proteinExistence type="inferred from homology"/>
<dbReference type="SUPFAM" id="SSF53795">
    <property type="entry name" value="PEP carboxykinase-like"/>
    <property type="match status" value="1"/>
</dbReference>
<dbReference type="GO" id="GO:0019543">
    <property type="term" value="P:propionate catabolic process"/>
    <property type="evidence" value="ECO:0007669"/>
    <property type="project" value="TreeGrafter"/>
</dbReference>
<dbReference type="GO" id="GO:0016301">
    <property type="term" value="F:kinase activity"/>
    <property type="evidence" value="ECO:0007669"/>
    <property type="project" value="UniProtKB-KW"/>
</dbReference>
<comment type="cofactor">
    <cofactor evidence="8">
        <name>Mn(2+)</name>
        <dbReference type="ChEBI" id="CHEBI:29035"/>
    </cofactor>
    <text evidence="8">Binds 1 Mn(2+) ion per subunit.</text>
</comment>
<feature type="binding site" evidence="8">
    <location>
        <position position="296"/>
    </location>
    <ligand>
        <name>Mn(2+)</name>
        <dbReference type="ChEBI" id="CHEBI:29035"/>
    </ligand>
</feature>
<keyword evidence="8" id="KW-0312">Gluconeogenesis</keyword>
<dbReference type="NCBIfam" id="NF003253">
    <property type="entry name" value="PRK04210.1"/>
    <property type="match status" value="1"/>
</dbReference>
<dbReference type="EC" id="4.1.1.32" evidence="8"/>
<keyword evidence="8" id="KW-0963">Cytoplasm</keyword>
<evidence type="ECO:0000259" key="9">
    <source>
        <dbReference type="Pfam" id="PF00821"/>
    </source>
</evidence>
<dbReference type="GO" id="GO:0071333">
    <property type="term" value="P:cellular response to glucose stimulus"/>
    <property type="evidence" value="ECO:0007669"/>
    <property type="project" value="TreeGrafter"/>
</dbReference>
<evidence type="ECO:0000313" key="11">
    <source>
        <dbReference type="EMBL" id="KPJ50613.1"/>
    </source>
</evidence>
<dbReference type="UniPathway" id="UPA00138"/>
<sequence length="630" mass="71718">MNRPPHKEALGTLKERVSPEDYDKLVKIDNPQLHQFISKYVELCNPDKVFVSTSSSEDAQHIREMAIRNGEESSLATRGHTIHFDNYYDQGRDKEHTGILIPKGVDLGDAIKSKPRDEALAEIHDILKDIMVGKELFICFYSLGPRGSAFSIPAVQLTDSSYVAHSEVILYRPGYEEFVRRGSDAVFFKFVHSQGQLDERNTSKNLDRRRIYIDPEDDIVYTTNTQYGGNTIGLKKLAMRLAINRGSKEGWLTEHMLIMAIHGPKGRKTYFTGAFPSLCGKTSTAMLEGETIVGDDIAYLRKKKDEVRAINVEKGMFGIIQGVNSRDDPSQWKALHSPVEIIFSNVLVTEDKRVHWIGRDGEVPPKGHNHSGEWFIGKKDAQGKEITCSHPNARFTIELRSFDNLDVKLDDPEGATVGGIVYGGRDSDTWVPVEEAFDWKHGIITKGASLESETTAATLGKEGVRVFNPMSNLDFLSVPIGKYVESNLDFGKDLKDPPRIFSVNYFLKGGNGNFLNEKTDKKVWYKWMELRVHNDVEVIDTPTGRIPRYEDLVRLFKEVLDKDYTKEDYVQQFTLRVPENLAKIDRIVNIYRSRVPDTPQVLFKVLEEQRKRLEEARERYGDYISPFDLT</sequence>
<accession>A0A0S7WKE2</accession>
<evidence type="ECO:0000313" key="12">
    <source>
        <dbReference type="Proteomes" id="UP000051124"/>
    </source>
</evidence>
<dbReference type="GO" id="GO:0006107">
    <property type="term" value="P:oxaloacetate metabolic process"/>
    <property type="evidence" value="ECO:0007669"/>
    <property type="project" value="TreeGrafter"/>
</dbReference>
<evidence type="ECO:0000256" key="5">
    <source>
        <dbReference type="ARBA" id="ARBA00023134"/>
    </source>
</evidence>
<keyword evidence="5 8" id="KW-0342">GTP-binding</keyword>
<dbReference type="InterPro" id="IPR035077">
    <property type="entry name" value="PEP_carboxykinase_GTP_C"/>
</dbReference>
<dbReference type="GO" id="GO:0046327">
    <property type="term" value="P:glycerol biosynthetic process from pyruvate"/>
    <property type="evidence" value="ECO:0007669"/>
    <property type="project" value="TreeGrafter"/>
</dbReference>
<dbReference type="InterPro" id="IPR035078">
    <property type="entry name" value="PEP_carboxykinase_GTP_N"/>
</dbReference>
<keyword evidence="7 8" id="KW-0456">Lyase</keyword>
<comment type="caution">
    <text evidence="8">Lacks conserved residue(s) required for the propagation of feature annotation.</text>
</comment>
<dbReference type="Proteomes" id="UP000051124">
    <property type="component" value="Unassembled WGS sequence"/>
</dbReference>
<comment type="similarity">
    <text evidence="1 8">Belongs to the phosphoenolpyruvate carboxykinase [GTP] family.</text>
</comment>
<feature type="binding site" evidence="8">
    <location>
        <position position="255"/>
    </location>
    <ligand>
        <name>Mn(2+)</name>
        <dbReference type="ChEBI" id="CHEBI:29035"/>
    </ligand>
</feature>
<name>A0A0S7WKE2_UNCT6</name>